<dbReference type="OrthoDB" id="531808at2"/>
<evidence type="ECO:0000256" key="1">
    <source>
        <dbReference type="SAM" id="MobiDB-lite"/>
    </source>
</evidence>
<dbReference type="AlphaFoldDB" id="B8HN31"/>
<protein>
    <submittedName>
        <fullName evidence="2">Uncharacterized protein</fullName>
    </submittedName>
</protein>
<dbReference type="eggNOG" id="ENOG5033AR9">
    <property type="taxonomic scope" value="Bacteria"/>
</dbReference>
<proteinExistence type="predicted"/>
<accession>B8HN31</accession>
<dbReference type="STRING" id="395961.Cyan7425_3172"/>
<organism evidence="2">
    <name type="scientific">Cyanothece sp. (strain PCC 7425 / ATCC 29141)</name>
    <dbReference type="NCBI Taxonomy" id="395961"/>
    <lineage>
        <taxon>Bacteria</taxon>
        <taxon>Bacillati</taxon>
        <taxon>Cyanobacteriota</taxon>
        <taxon>Cyanophyceae</taxon>
        <taxon>Gomontiellales</taxon>
        <taxon>Cyanothecaceae</taxon>
        <taxon>Cyanothece</taxon>
    </lineage>
</organism>
<sequence length="239" mass="26425">MMDLLAWQRLTVEEFFQRHSWPGSTRSQVTPNHGGVEEPAVAERVVLVEVTQPNWQRLSVGEFLQRWNWQAIPQHLSSAEPTVSLAPVSTEEMTEARPESIASSSWLQLPVQAFIDGIPWQAQPQRKVASPPAPSLDSPAVPSEPTTSQFSPPLPTLAWQSLTVQEFFTQNAWSGQAIAPPVAQTEFRPAQSSLKATVAQFFQAFPWESIPSIAALPALEPLTPPQQPDLSLNDLSDLF</sequence>
<dbReference type="HOGENOM" id="CLU_1401851_0_0_3"/>
<dbReference type="EMBL" id="CP001344">
    <property type="protein sequence ID" value="ACL45500.1"/>
    <property type="molecule type" value="Genomic_DNA"/>
</dbReference>
<feature type="region of interest" description="Disordered" evidence="1">
    <location>
        <begin position="123"/>
        <end position="152"/>
    </location>
</feature>
<dbReference type="KEGG" id="cyn:Cyan7425_3172"/>
<reference evidence="2" key="1">
    <citation type="submission" date="2009-01" db="EMBL/GenBank/DDBJ databases">
        <title>Complete sequence of chromosome Cyanothece sp. PCC 7425.</title>
        <authorList>
            <consortium name="US DOE Joint Genome Institute"/>
            <person name="Lucas S."/>
            <person name="Copeland A."/>
            <person name="Lapidus A."/>
            <person name="Glavina del Rio T."/>
            <person name="Dalin E."/>
            <person name="Tice H."/>
            <person name="Bruce D."/>
            <person name="Goodwin L."/>
            <person name="Pitluck S."/>
            <person name="Sims D."/>
            <person name="Meineke L."/>
            <person name="Brettin T."/>
            <person name="Detter J.C."/>
            <person name="Han C."/>
            <person name="Larimer F."/>
            <person name="Land M."/>
            <person name="Hauser L."/>
            <person name="Kyrpides N."/>
            <person name="Ovchinnikova G."/>
            <person name="Liberton M."/>
            <person name="Stoeckel J."/>
            <person name="Banerjee A."/>
            <person name="Singh A."/>
            <person name="Page L."/>
            <person name="Sato H."/>
            <person name="Zhao L."/>
            <person name="Sherman L."/>
            <person name="Pakrasi H."/>
            <person name="Richardson P."/>
        </authorList>
    </citation>
    <scope>NUCLEOTIDE SEQUENCE</scope>
    <source>
        <strain evidence="2">PCC 7425</strain>
    </source>
</reference>
<name>B8HN31_CYAP4</name>
<gene>
    <name evidence="2" type="ordered locus">Cyan7425_3172</name>
</gene>
<evidence type="ECO:0000313" key="2">
    <source>
        <dbReference type="EMBL" id="ACL45500.1"/>
    </source>
</evidence>